<dbReference type="InterPro" id="IPR001240">
    <property type="entry name" value="PRAI_dom"/>
</dbReference>
<keyword evidence="7 10" id="KW-0822">Tryptophan biosynthesis</keyword>
<dbReference type="AlphaFoldDB" id="A0A401JGS6"/>
<dbReference type="InterPro" id="IPR044643">
    <property type="entry name" value="TrpF_fam"/>
</dbReference>
<keyword evidence="8 10" id="KW-0057">Aromatic amino acid biosynthesis</keyword>
<dbReference type="EMBL" id="BGOW01000027">
    <property type="protein sequence ID" value="GBL46793.1"/>
    <property type="molecule type" value="Genomic_DNA"/>
</dbReference>
<evidence type="ECO:0000256" key="6">
    <source>
        <dbReference type="ARBA" id="ARBA00022605"/>
    </source>
</evidence>
<dbReference type="Pfam" id="PF00697">
    <property type="entry name" value="PRAI"/>
    <property type="match status" value="1"/>
</dbReference>
<dbReference type="CDD" id="cd00405">
    <property type="entry name" value="PRAI"/>
    <property type="match status" value="1"/>
</dbReference>
<evidence type="ECO:0000256" key="5">
    <source>
        <dbReference type="ARBA" id="ARBA00022272"/>
    </source>
</evidence>
<comment type="caution">
    <text evidence="12">The sequence shown here is derived from an EMBL/GenBank/DDBJ whole genome shotgun (WGS) entry which is preliminary data.</text>
</comment>
<dbReference type="PANTHER" id="PTHR42894:SF1">
    <property type="entry name" value="N-(5'-PHOSPHORIBOSYL)ANTHRANILATE ISOMERASE"/>
    <property type="match status" value="1"/>
</dbReference>
<dbReference type="EC" id="5.3.1.24" evidence="4 10"/>
<comment type="catalytic activity">
    <reaction evidence="1 10">
        <text>N-(5-phospho-beta-D-ribosyl)anthranilate = 1-(2-carboxyphenylamino)-1-deoxy-D-ribulose 5-phosphate</text>
        <dbReference type="Rhea" id="RHEA:21540"/>
        <dbReference type="ChEBI" id="CHEBI:18277"/>
        <dbReference type="ChEBI" id="CHEBI:58613"/>
        <dbReference type="EC" id="5.3.1.24"/>
    </reaction>
</comment>
<dbReference type="HAMAP" id="MF_00135">
    <property type="entry name" value="PRAI"/>
    <property type="match status" value="1"/>
</dbReference>
<feature type="domain" description="N-(5'phosphoribosyl) anthranilate isomerase (PRAI)" evidence="11">
    <location>
        <begin position="25"/>
        <end position="220"/>
    </location>
</feature>
<dbReference type="InterPro" id="IPR013785">
    <property type="entry name" value="Aldolase_TIM"/>
</dbReference>
<dbReference type="PANTHER" id="PTHR42894">
    <property type="entry name" value="N-(5'-PHOSPHORIBOSYL)ANTHRANILATE ISOMERASE"/>
    <property type="match status" value="1"/>
</dbReference>
<evidence type="ECO:0000256" key="8">
    <source>
        <dbReference type="ARBA" id="ARBA00023141"/>
    </source>
</evidence>
<dbReference type="SUPFAM" id="SSF51366">
    <property type="entry name" value="Ribulose-phoshate binding barrel"/>
    <property type="match status" value="1"/>
</dbReference>
<keyword evidence="13" id="KW-1185">Reference proteome</keyword>
<evidence type="ECO:0000256" key="9">
    <source>
        <dbReference type="ARBA" id="ARBA00023235"/>
    </source>
</evidence>
<evidence type="ECO:0000313" key="13">
    <source>
        <dbReference type="Proteomes" id="UP000286806"/>
    </source>
</evidence>
<keyword evidence="9 10" id="KW-0413">Isomerase</keyword>
<organism evidence="12 13">
    <name type="scientific">Sulfuriferula multivorans</name>
    <dbReference type="NCBI Taxonomy" id="1559896"/>
    <lineage>
        <taxon>Bacteria</taxon>
        <taxon>Pseudomonadati</taxon>
        <taxon>Pseudomonadota</taxon>
        <taxon>Betaproteobacteria</taxon>
        <taxon>Nitrosomonadales</taxon>
        <taxon>Sulfuricellaceae</taxon>
        <taxon>Sulfuriferula</taxon>
    </lineage>
</organism>
<gene>
    <name evidence="10" type="primary">trpF</name>
    <name evidence="12" type="ORF">SFMTTN_2618</name>
</gene>
<evidence type="ECO:0000256" key="10">
    <source>
        <dbReference type="HAMAP-Rule" id="MF_00135"/>
    </source>
</evidence>
<dbReference type="InterPro" id="IPR011060">
    <property type="entry name" value="RibuloseP-bd_barrel"/>
</dbReference>
<sequence>MLMSGVCQHHNALIYKVITFMRTRIKICGLTRVADAVHAARCGADAIGLVFYPPSPRHIALEQGRTISRALPAFVTRVALFVDADPAQVETVLTDVRPDLLQFHGDESPEYCRQFGVPYIKAARVKAGLNLVQYAALYADAQGLLLDAFVPGQPGGTGLSFDWTLIPENLPLPLILSGGLDPENVRHAVQSVHPWAVDVSSGVETSKGIKDAAKVAKFIQEVGNADR</sequence>
<protein>
    <recommendedName>
        <fullName evidence="5 10">N-(5'-phosphoribosyl)anthranilate isomerase</fullName>
        <shortName evidence="10">PRAI</shortName>
        <ecNumber evidence="4 10">5.3.1.24</ecNumber>
    </recommendedName>
</protein>
<evidence type="ECO:0000256" key="2">
    <source>
        <dbReference type="ARBA" id="ARBA00004664"/>
    </source>
</evidence>
<evidence type="ECO:0000313" key="12">
    <source>
        <dbReference type="EMBL" id="GBL46793.1"/>
    </source>
</evidence>
<name>A0A401JGS6_9PROT</name>
<accession>A0A401JGS6</accession>
<dbReference type="Proteomes" id="UP000286806">
    <property type="component" value="Unassembled WGS sequence"/>
</dbReference>
<evidence type="ECO:0000256" key="3">
    <source>
        <dbReference type="ARBA" id="ARBA00007571"/>
    </source>
</evidence>
<evidence type="ECO:0000256" key="1">
    <source>
        <dbReference type="ARBA" id="ARBA00001164"/>
    </source>
</evidence>
<evidence type="ECO:0000259" key="11">
    <source>
        <dbReference type="Pfam" id="PF00697"/>
    </source>
</evidence>
<evidence type="ECO:0000256" key="7">
    <source>
        <dbReference type="ARBA" id="ARBA00022822"/>
    </source>
</evidence>
<dbReference type="NCBIfam" id="NF002298">
    <property type="entry name" value="PRK01222.1-4"/>
    <property type="match status" value="1"/>
</dbReference>
<keyword evidence="6 10" id="KW-0028">Amino-acid biosynthesis</keyword>
<dbReference type="GO" id="GO:0004640">
    <property type="term" value="F:phosphoribosylanthranilate isomerase activity"/>
    <property type="evidence" value="ECO:0007669"/>
    <property type="project" value="UniProtKB-UniRule"/>
</dbReference>
<dbReference type="NCBIfam" id="NF002299">
    <property type="entry name" value="PRK01222.1-6"/>
    <property type="match status" value="1"/>
</dbReference>
<dbReference type="FunFam" id="3.20.20.70:FF:000075">
    <property type="entry name" value="Tryptophan biosynthesis protein TRP1"/>
    <property type="match status" value="1"/>
</dbReference>
<comment type="similarity">
    <text evidence="3 10">Belongs to the TrpF family.</text>
</comment>
<dbReference type="UniPathway" id="UPA00035">
    <property type="reaction ID" value="UER00042"/>
</dbReference>
<dbReference type="GO" id="GO:0000162">
    <property type="term" value="P:L-tryptophan biosynthetic process"/>
    <property type="evidence" value="ECO:0007669"/>
    <property type="project" value="UniProtKB-UniRule"/>
</dbReference>
<evidence type="ECO:0000256" key="4">
    <source>
        <dbReference type="ARBA" id="ARBA00012572"/>
    </source>
</evidence>
<comment type="pathway">
    <text evidence="2 10">Amino-acid biosynthesis; L-tryptophan biosynthesis; L-tryptophan from chorismate: step 3/5.</text>
</comment>
<proteinExistence type="inferred from homology"/>
<dbReference type="Gene3D" id="3.20.20.70">
    <property type="entry name" value="Aldolase class I"/>
    <property type="match status" value="1"/>
</dbReference>
<reference evidence="12 13" key="1">
    <citation type="journal article" date="2019" name="Front. Microbiol.">
        <title>Genomes of Neutrophilic Sulfur-Oxidizing Chemolithoautotrophs Representing 9 Proteobacterial Species From 8 Genera.</title>
        <authorList>
            <person name="Watanabe T."/>
            <person name="Kojima H."/>
            <person name="Umezawa K."/>
            <person name="Hori C."/>
            <person name="Takasuka T.E."/>
            <person name="Kato Y."/>
            <person name="Fukui M."/>
        </authorList>
    </citation>
    <scope>NUCLEOTIDE SEQUENCE [LARGE SCALE GENOMIC DNA]</scope>
    <source>
        <strain evidence="12 13">TTN</strain>
    </source>
</reference>